<dbReference type="GO" id="GO:0016787">
    <property type="term" value="F:hydrolase activity"/>
    <property type="evidence" value="ECO:0007669"/>
    <property type="project" value="UniProtKB-KW"/>
</dbReference>
<evidence type="ECO:0000313" key="2">
    <source>
        <dbReference type="EMBL" id="SFU12655.1"/>
    </source>
</evidence>
<sequence length="281" mass="31673">MTELHNDCGDYTVSRSVEGGIERVRVLPKEKRHQTPILFQHGMWHGAWCWLPWQEILAQHGWESWAISLPGHGGSPTQRPVRFCSLDYYLGFLKAEIEQSKVKPIYIGHSMGGALGQRYLKKVADDLPAMVLVASWTSHSTWFDGMGLHLKRDPLGLFLSGFTFSTQPFVRNAQAAASMLITEGGLCSAEELYEKLGPESALVLNQHNPPFWQPKQNPQTPMLWVSAEKDAVISSKGARKSAEFYHADFIEIEGNGHNLMMESNYASTVSHIHDWLEQKQL</sequence>
<dbReference type="Pfam" id="PF12697">
    <property type="entry name" value="Abhydrolase_6"/>
    <property type="match status" value="1"/>
</dbReference>
<dbReference type="PANTHER" id="PTHR43194:SF2">
    <property type="entry name" value="PEROXISOMAL MEMBRANE PROTEIN LPX1"/>
    <property type="match status" value="1"/>
</dbReference>
<evidence type="ECO:0000259" key="1">
    <source>
        <dbReference type="Pfam" id="PF12697"/>
    </source>
</evidence>
<dbReference type="EMBL" id="FPBD01000009">
    <property type="protein sequence ID" value="SFU12655.1"/>
    <property type="molecule type" value="Genomic_DNA"/>
</dbReference>
<proteinExistence type="predicted"/>
<name>A0A1I7DM34_9HYPH</name>
<dbReference type="Gene3D" id="3.40.50.1820">
    <property type="entry name" value="alpha/beta hydrolase"/>
    <property type="match status" value="1"/>
</dbReference>
<dbReference type="InterPro" id="IPR050228">
    <property type="entry name" value="Carboxylesterase_BioH"/>
</dbReference>
<evidence type="ECO:0000313" key="3">
    <source>
        <dbReference type="Proteomes" id="UP000183371"/>
    </source>
</evidence>
<dbReference type="PANTHER" id="PTHR43194">
    <property type="entry name" value="HYDROLASE ALPHA/BETA FOLD FAMILY"/>
    <property type="match status" value="1"/>
</dbReference>
<keyword evidence="2" id="KW-0378">Hydrolase</keyword>
<protein>
    <submittedName>
        <fullName evidence="2">Lysophospholipase, alpha-beta hydrolase superfamily</fullName>
    </submittedName>
</protein>
<dbReference type="SUPFAM" id="SSF53474">
    <property type="entry name" value="alpha/beta-Hydrolases"/>
    <property type="match status" value="1"/>
</dbReference>
<feature type="domain" description="AB hydrolase-1" evidence="1">
    <location>
        <begin position="41"/>
        <end position="263"/>
    </location>
</feature>
<dbReference type="InterPro" id="IPR000073">
    <property type="entry name" value="AB_hydrolase_1"/>
</dbReference>
<dbReference type="AlphaFoldDB" id="A0A1I7DM34"/>
<reference evidence="3" key="1">
    <citation type="submission" date="2016-10" db="EMBL/GenBank/DDBJ databases">
        <authorList>
            <person name="Varghese N."/>
            <person name="Submissions S."/>
        </authorList>
    </citation>
    <scope>NUCLEOTIDE SEQUENCE [LARGE SCALE GENOMIC DNA]</scope>
    <source>
        <strain evidence="3">DSM 17465</strain>
    </source>
</reference>
<gene>
    <name evidence="2" type="ORF">SAMN05444141_109136</name>
</gene>
<keyword evidence="3" id="KW-1185">Reference proteome</keyword>
<organism evidence="2 3">
    <name type="scientific">Pseudovibrio denitrificans</name>
    <dbReference type="NCBI Taxonomy" id="258256"/>
    <lineage>
        <taxon>Bacteria</taxon>
        <taxon>Pseudomonadati</taxon>
        <taxon>Pseudomonadota</taxon>
        <taxon>Alphaproteobacteria</taxon>
        <taxon>Hyphomicrobiales</taxon>
        <taxon>Stappiaceae</taxon>
        <taxon>Pseudovibrio</taxon>
    </lineage>
</organism>
<dbReference type="InterPro" id="IPR029058">
    <property type="entry name" value="AB_hydrolase_fold"/>
</dbReference>
<dbReference type="Proteomes" id="UP000183371">
    <property type="component" value="Unassembled WGS sequence"/>
</dbReference>
<accession>A0A1I7DM34</accession>